<dbReference type="RefSeq" id="WP_245126449.1">
    <property type="nucleotide sequence ID" value="NZ_CP095063.1"/>
</dbReference>
<sequence length="371" mass="40289">MLAPTPPPRRQPPVSNRAQTARPAGTTVGGQPAASNRALVAQQARPRRVVPPRIISQRTQAVAPRPSVGGRVVATGVQAVRAYGQYTVGFYEGVGESVKGTWNFVAKDAWQVKTWTELGTTMVAVTLLSPQASGPLGGQASAQWLDQHLGTQFAPRQVQIVMALDHTIRDMPNWKARQWGKVVGRVAGDVLTTKGAGGVAKTGFRIVASEVQHVQTITRLTGSVRQALPAYSRFTAVRAQIPFRNVATPLNKSAFWSGLEGVGGGKAAQEAQMLARQGGRTSLEMTKGGAWLDRQTVLLDGKVDWRTQMRPQWGRLSRRFAQGARGSVEVYKGPYYDPKFSIWATVEEQELVASQRAGRVTEIHITNIPKK</sequence>
<protein>
    <submittedName>
        <fullName evidence="2">Uncharacterized protein</fullName>
    </submittedName>
</protein>
<proteinExistence type="predicted"/>
<dbReference type="EMBL" id="CP095063">
    <property type="protein sequence ID" value="UOQ68847.1"/>
    <property type="molecule type" value="Genomic_DNA"/>
</dbReference>
<evidence type="ECO:0000256" key="1">
    <source>
        <dbReference type="SAM" id="MobiDB-lite"/>
    </source>
</evidence>
<dbReference type="SUPFAM" id="SSF52309">
    <property type="entry name" value="N-(deoxy)ribosyltransferase-like"/>
    <property type="match status" value="1"/>
</dbReference>
<geneLocation type="plasmid" evidence="2 3">
    <name>unnamed2</name>
</geneLocation>
<evidence type="ECO:0000313" key="3">
    <source>
        <dbReference type="Proteomes" id="UP000830401"/>
    </source>
</evidence>
<reference evidence="2" key="1">
    <citation type="submission" date="2022-04" db="EMBL/GenBank/DDBJ databases">
        <title>Hymenobacter sp. isolated from the air.</title>
        <authorList>
            <person name="Won M."/>
            <person name="Lee C.-M."/>
            <person name="Woen H.-Y."/>
            <person name="Kwon S.-W."/>
        </authorList>
    </citation>
    <scope>NUCLEOTIDE SEQUENCE</scope>
    <source>
        <strain evidence="2">5420S-77</strain>
        <plasmid evidence="2">unnamed2</plasmid>
    </source>
</reference>
<feature type="compositionally biased region" description="Pro residues" evidence="1">
    <location>
        <begin position="1"/>
        <end position="11"/>
    </location>
</feature>
<dbReference type="Proteomes" id="UP000830401">
    <property type="component" value="Plasmid unnamed2"/>
</dbReference>
<name>A0ABY4GD80_9BACT</name>
<evidence type="ECO:0000313" key="2">
    <source>
        <dbReference type="EMBL" id="UOQ68847.1"/>
    </source>
</evidence>
<keyword evidence="3" id="KW-1185">Reference proteome</keyword>
<gene>
    <name evidence="2" type="ORF">MUN86_25610</name>
</gene>
<accession>A0ABY4GD80</accession>
<organism evidence="2 3">
    <name type="scientific">Hymenobacter volaticus</name>
    <dbReference type="NCBI Taxonomy" id="2932254"/>
    <lineage>
        <taxon>Bacteria</taxon>
        <taxon>Pseudomonadati</taxon>
        <taxon>Bacteroidota</taxon>
        <taxon>Cytophagia</taxon>
        <taxon>Cytophagales</taxon>
        <taxon>Hymenobacteraceae</taxon>
        <taxon>Hymenobacter</taxon>
    </lineage>
</organism>
<keyword evidence="2" id="KW-0614">Plasmid</keyword>
<feature type="region of interest" description="Disordered" evidence="1">
    <location>
        <begin position="1"/>
        <end position="43"/>
    </location>
</feature>